<dbReference type="Proteomes" id="UP001519460">
    <property type="component" value="Unassembled WGS sequence"/>
</dbReference>
<accession>A0ABD0L0U8</accession>
<proteinExistence type="predicted"/>
<dbReference type="AlphaFoldDB" id="A0ABD0L0U8"/>
<evidence type="ECO:0000313" key="2">
    <source>
        <dbReference type="Proteomes" id="UP001519460"/>
    </source>
</evidence>
<comment type="caution">
    <text evidence="1">The sequence shown here is derived from an EMBL/GenBank/DDBJ whole genome shotgun (WGS) entry which is preliminary data.</text>
</comment>
<evidence type="ECO:0000313" key="1">
    <source>
        <dbReference type="EMBL" id="KAK7493070.1"/>
    </source>
</evidence>
<keyword evidence="2" id="KW-1185">Reference proteome</keyword>
<name>A0ABD0L0U8_9CAEN</name>
<reference evidence="1 2" key="1">
    <citation type="journal article" date="2023" name="Sci. Data">
        <title>Genome assembly of the Korean intertidal mud-creeper Batillaria attramentaria.</title>
        <authorList>
            <person name="Patra A.K."/>
            <person name="Ho P.T."/>
            <person name="Jun S."/>
            <person name="Lee S.J."/>
            <person name="Kim Y."/>
            <person name="Won Y.J."/>
        </authorList>
    </citation>
    <scope>NUCLEOTIDE SEQUENCE [LARGE SCALE GENOMIC DNA]</scope>
    <source>
        <strain evidence="1">Wonlab-2016</strain>
    </source>
</reference>
<protein>
    <submittedName>
        <fullName evidence="1">Uncharacterized protein</fullName>
    </submittedName>
</protein>
<sequence>MLRPAVRAHAIHQTMACLFQILRCYSNCCRVLCVLRKPSSFVTYSLHTLAEKKNARNAVPAASISFEPVSMNRVSLQVFCLLLKLTSQAAGWLPKLHERSGADKPVPVTYPTVAGMANLTGPSTSTHILANDPKCEQRLTLHTCTVGHT</sequence>
<organism evidence="1 2">
    <name type="scientific">Batillaria attramentaria</name>
    <dbReference type="NCBI Taxonomy" id="370345"/>
    <lineage>
        <taxon>Eukaryota</taxon>
        <taxon>Metazoa</taxon>
        <taxon>Spiralia</taxon>
        <taxon>Lophotrochozoa</taxon>
        <taxon>Mollusca</taxon>
        <taxon>Gastropoda</taxon>
        <taxon>Caenogastropoda</taxon>
        <taxon>Sorbeoconcha</taxon>
        <taxon>Cerithioidea</taxon>
        <taxon>Batillariidae</taxon>
        <taxon>Batillaria</taxon>
    </lineage>
</organism>
<gene>
    <name evidence="1" type="ORF">BaRGS_00015591</name>
</gene>
<dbReference type="EMBL" id="JACVVK020000096">
    <property type="protein sequence ID" value="KAK7493070.1"/>
    <property type="molecule type" value="Genomic_DNA"/>
</dbReference>